<feature type="domain" description="DUF4397" evidence="2">
    <location>
        <begin position="50"/>
        <end position="171"/>
    </location>
</feature>
<evidence type="ECO:0000313" key="4">
    <source>
        <dbReference type="Proteomes" id="UP001499933"/>
    </source>
</evidence>
<organism evidence="3 4">
    <name type="scientific">Microbacterium deminutum</name>
    <dbReference type="NCBI Taxonomy" id="344164"/>
    <lineage>
        <taxon>Bacteria</taxon>
        <taxon>Bacillati</taxon>
        <taxon>Actinomycetota</taxon>
        <taxon>Actinomycetes</taxon>
        <taxon>Micrococcales</taxon>
        <taxon>Microbacteriaceae</taxon>
        <taxon>Microbacterium</taxon>
    </lineage>
</organism>
<dbReference type="EMBL" id="BAAAOG010000007">
    <property type="protein sequence ID" value="GAA1964817.1"/>
    <property type="molecule type" value="Genomic_DNA"/>
</dbReference>
<accession>A0ABP5CJ70</accession>
<evidence type="ECO:0000259" key="2">
    <source>
        <dbReference type="Pfam" id="PF14344"/>
    </source>
</evidence>
<dbReference type="Pfam" id="PF14344">
    <property type="entry name" value="DUF4397"/>
    <property type="match status" value="2"/>
</dbReference>
<dbReference type="InterPro" id="IPR025510">
    <property type="entry name" value="DUF4397"/>
</dbReference>
<reference evidence="4" key="1">
    <citation type="journal article" date="2019" name="Int. J. Syst. Evol. Microbiol.">
        <title>The Global Catalogue of Microorganisms (GCM) 10K type strain sequencing project: providing services to taxonomists for standard genome sequencing and annotation.</title>
        <authorList>
            <consortium name="The Broad Institute Genomics Platform"/>
            <consortium name="The Broad Institute Genome Sequencing Center for Infectious Disease"/>
            <person name="Wu L."/>
            <person name="Ma J."/>
        </authorList>
    </citation>
    <scope>NUCLEOTIDE SEQUENCE [LARGE SCALE GENOMIC DNA]</scope>
    <source>
        <strain evidence="4">JCM 14901</strain>
    </source>
</reference>
<keyword evidence="1" id="KW-0732">Signal</keyword>
<feature type="chain" id="PRO_5045945775" evidence="1">
    <location>
        <begin position="30"/>
        <end position="280"/>
    </location>
</feature>
<feature type="domain" description="DUF4397" evidence="2">
    <location>
        <begin position="178"/>
        <end position="245"/>
    </location>
</feature>
<dbReference type="RefSeq" id="WP_344095984.1">
    <property type="nucleotide sequence ID" value="NZ_BAAAOG010000007.1"/>
</dbReference>
<dbReference type="Proteomes" id="UP001499933">
    <property type="component" value="Unassembled WGS sequence"/>
</dbReference>
<protein>
    <submittedName>
        <fullName evidence="3">DUF4397 domain-containing protein</fullName>
    </submittedName>
</protein>
<name>A0ABP5CJ70_9MICO</name>
<gene>
    <name evidence="3" type="ORF">GCM10009776_29530</name>
</gene>
<feature type="signal peptide" evidence="1">
    <location>
        <begin position="1"/>
        <end position="29"/>
    </location>
</feature>
<keyword evidence="4" id="KW-1185">Reference proteome</keyword>
<evidence type="ECO:0000256" key="1">
    <source>
        <dbReference type="SAM" id="SignalP"/>
    </source>
</evidence>
<sequence length="280" mass="28312">MKILRLHPSGPLVALAAIVASLTVGLPSAATGATMAPSEASAAPTGDTGWLRLGHFSPDTKAVDVRVSALRGGTIVFELSDVGYGDVSGYTPLTQGEYAISMVAAGSNDWTHLAISDTVTVGAASATTVAAYGPNANLQLQAFSDDLTAPSAGNARIRLIQASTITPTVDVKTTTGVVIASDAPAGSATPYAEVPAGTWTLQLTGTGVQDSVDVNLSAGSITTLFVLDKADGGLTILPIVDSAAAAVVPIGGVQTGGGWLARHHQETRHAALFSRWQLAV</sequence>
<comment type="caution">
    <text evidence="3">The sequence shown here is derived from an EMBL/GenBank/DDBJ whole genome shotgun (WGS) entry which is preliminary data.</text>
</comment>
<proteinExistence type="predicted"/>
<evidence type="ECO:0000313" key="3">
    <source>
        <dbReference type="EMBL" id="GAA1964817.1"/>
    </source>
</evidence>